<dbReference type="AlphaFoldDB" id="A0A2G5TED5"/>
<accession>A0A2G5TED5</accession>
<feature type="transmembrane region" description="Helical" evidence="1">
    <location>
        <begin position="25"/>
        <end position="45"/>
    </location>
</feature>
<keyword evidence="1" id="KW-0812">Transmembrane</keyword>
<feature type="transmembrane region" description="Helical" evidence="1">
    <location>
        <begin position="100"/>
        <end position="121"/>
    </location>
</feature>
<evidence type="ECO:0008006" key="4">
    <source>
        <dbReference type="Google" id="ProtNLM"/>
    </source>
</evidence>
<dbReference type="OrthoDB" id="10516515at2759"/>
<evidence type="ECO:0000313" key="2">
    <source>
        <dbReference type="EMBL" id="PIC25431.1"/>
    </source>
</evidence>
<protein>
    <recommendedName>
        <fullName evidence="4">7TM GPCR serpentine receptor class x (Srx) domain-containing protein</fullName>
    </recommendedName>
</protein>
<gene>
    <name evidence="2" type="primary">Cni-F59B1.4</name>
    <name evidence="2" type="synonym">Cnig_chr_V.g18368</name>
    <name evidence="2" type="ORF">B9Z55_018368</name>
</gene>
<evidence type="ECO:0000256" key="1">
    <source>
        <dbReference type="SAM" id="Phobius"/>
    </source>
</evidence>
<keyword evidence="1" id="KW-0472">Membrane</keyword>
<dbReference type="Proteomes" id="UP000230233">
    <property type="component" value="Chromosome V"/>
</dbReference>
<feature type="transmembrane region" description="Helical" evidence="1">
    <location>
        <begin position="173"/>
        <end position="196"/>
    </location>
</feature>
<evidence type="ECO:0000313" key="3">
    <source>
        <dbReference type="Proteomes" id="UP000230233"/>
    </source>
</evidence>
<name>A0A2G5TED5_9PELO</name>
<comment type="caution">
    <text evidence="2">The sequence shown here is derived from an EMBL/GenBank/DDBJ whole genome shotgun (WGS) entry which is preliminary data.</text>
</comment>
<dbReference type="EMBL" id="PDUG01000005">
    <property type="protein sequence ID" value="PIC25431.1"/>
    <property type="molecule type" value="Genomic_DNA"/>
</dbReference>
<dbReference type="PANTHER" id="PTHR45830">
    <property type="entry name" value="SERPENTINE RECEPTOR, CLASS I"/>
    <property type="match status" value="1"/>
</dbReference>
<proteinExistence type="predicted"/>
<keyword evidence="3" id="KW-1185">Reference proteome</keyword>
<reference evidence="3" key="1">
    <citation type="submission" date="2017-10" db="EMBL/GenBank/DDBJ databases">
        <title>Rapid genome shrinkage in a self-fertile nematode reveals novel sperm competition proteins.</title>
        <authorList>
            <person name="Yin D."/>
            <person name="Schwarz E.M."/>
            <person name="Thomas C.G."/>
            <person name="Felde R.L."/>
            <person name="Korf I.F."/>
            <person name="Cutter A.D."/>
            <person name="Schartner C.M."/>
            <person name="Ralston E.J."/>
            <person name="Meyer B.J."/>
            <person name="Haag E.S."/>
        </authorList>
    </citation>
    <scope>NUCLEOTIDE SEQUENCE [LARGE SCALE GENOMIC DNA]</scope>
    <source>
        <strain evidence="3">JU1422</strain>
    </source>
</reference>
<keyword evidence="1" id="KW-1133">Transmembrane helix</keyword>
<feature type="transmembrane region" description="Helical" evidence="1">
    <location>
        <begin position="208"/>
        <end position="227"/>
    </location>
</feature>
<feature type="transmembrane region" description="Helical" evidence="1">
    <location>
        <begin position="57"/>
        <end position="80"/>
    </location>
</feature>
<dbReference type="PANTHER" id="PTHR45830:SF14">
    <property type="entry name" value="SERPENTINE RECEPTOR, CLASS T"/>
    <property type="match status" value="1"/>
</dbReference>
<sequence>MPAETPDLRIYATVFHSDRSLQYRATVFVCLLATPVNFLLLYLILAQSKNERFSIKILSFLYHFSLYLCEMQLGVFGGMVTLYPFPAAYSQGLLKNVFDTFILFIGWCFTFGSFAYVSFILQLTRLQAVARPGKWFDMITLIYASMYLETRQNASNVQSFRSIKERLKGLQNFVTQSIIMCSFTTISIVLILQTIFNDPSEDSRIQNLFAYSFLCGTTIPAQISMIWRNPAYRNFVMARKKSIVVIPDVSGNLHRRSIIPNS</sequence>
<organism evidence="2 3">
    <name type="scientific">Caenorhabditis nigoni</name>
    <dbReference type="NCBI Taxonomy" id="1611254"/>
    <lineage>
        <taxon>Eukaryota</taxon>
        <taxon>Metazoa</taxon>
        <taxon>Ecdysozoa</taxon>
        <taxon>Nematoda</taxon>
        <taxon>Chromadorea</taxon>
        <taxon>Rhabditida</taxon>
        <taxon>Rhabditina</taxon>
        <taxon>Rhabditomorpha</taxon>
        <taxon>Rhabditoidea</taxon>
        <taxon>Rhabditidae</taxon>
        <taxon>Peloderinae</taxon>
        <taxon>Caenorhabditis</taxon>
    </lineage>
</organism>